<keyword evidence="3" id="KW-1185">Reference proteome</keyword>
<evidence type="ECO:0000256" key="1">
    <source>
        <dbReference type="SAM" id="MobiDB-lite"/>
    </source>
</evidence>
<dbReference type="AlphaFoldDB" id="A0A9W7Y9H1"/>
<comment type="caution">
    <text evidence="2">The sequence shown here is derived from an EMBL/GenBank/DDBJ whole genome shotgun (WGS) entry which is preliminary data.</text>
</comment>
<dbReference type="Proteomes" id="UP001143981">
    <property type="component" value="Unassembled WGS sequence"/>
</dbReference>
<organism evidence="2 3">
    <name type="scientific">Coemansia biformis</name>
    <dbReference type="NCBI Taxonomy" id="1286918"/>
    <lineage>
        <taxon>Eukaryota</taxon>
        <taxon>Fungi</taxon>
        <taxon>Fungi incertae sedis</taxon>
        <taxon>Zoopagomycota</taxon>
        <taxon>Kickxellomycotina</taxon>
        <taxon>Kickxellomycetes</taxon>
        <taxon>Kickxellales</taxon>
        <taxon>Kickxellaceae</taxon>
        <taxon>Coemansia</taxon>
    </lineage>
</organism>
<sequence length="175" mass="19262">MPSTVDSANAAEEMVPSANDDDWADGGDGHGLPPWMGSDDKDGWVPNNDEDINGSNLQLPSHAEQYCTVQAVLHNLPCLSNFTDCQEEDAEIQSWIALCCQHEWLKDLLMPEFCVVKMKCLCSAILYELVGRYGTHDAVGTWVLALTRQAACRYVKAVHHALAHLGNTCTLKFIA</sequence>
<protein>
    <submittedName>
        <fullName evidence="2">Uncharacterized protein</fullName>
    </submittedName>
</protein>
<accession>A0A9W7Y9H1</accession>
<reference evidence="2" key="1">
    <citation type="submission" date="2022-07" db="EMBL/GenBank/DDBJ databases">
        <title>Phylogenomic reconstructions and comparative analyses of Kickxellomycotina fungi.</title>
        <authorList>
            <person name="Reynolds N.K."/>
            <person name="Stajich J.E."/>
            <person name="Barry K."/>
            <person name="Grigoriev I.V."/>
            <person name="Crous P."/>
            <person name="Smith M.E."/>
        </authorList>
    </citation>
    <scope>NUCLEOTIDE SEQUENCE</scope>
    <source>
        <strain evidence="2">BCRC 34381</strain>
    </source>
</reference>
<gene>
    <name evidence="2" type="ORF">LPJ61_005248</name>
</gene>
<name>A0A9W7Y9H1_9FUNG</name>
<evidence type="ECO:0000313" key="2">
    <source>
        <dbReference type="EMBL" id="KAJ1726345.1"/>
    </source>
</evidence>
<dbReference type="OrthoDB" id="5593800at2759"/>
<feature type="region of interest" description="Disordered" evidence="1">
    <location>
        <begin position="1"/>
        <end position="55"/>
    </location>
</feature>
<dbReference type="EMBL" id="JANBOI010001615">
    <property type="protein sequence ID" value="KAJ1726345.1"/>
    <property type="molecule type" value="Genomic_DNA"/>
</dbReference>
<proteinExistence type="predicted"/>
<evidence type="ECO:0000313" key="3">
    <source>
        <dbReference type="Proteomes" id="UP001143981"/>
    </source>
</evidence>